<evidence type="ECO:0000313" key="1">
    <source>
        <dbReference type="EMBL" id="KAK9947951.1"/>
    </source>
</evidence>
<sequence>MTSMPELTDLFARLASHLNDTSLPHHTTKEVQNEAALDLSISKLNHSLNLNDNSRVRVLDTVLSLMCFKAPQVFDSVVEYLVKTIVTVLLSSIRCNVLRSPKDEILLIGSSISQRDCVNLIEACADVLGKLEGHGKLSDSLLCAIVRAASSASPYRQLSTPIGGAKSVDARNTLISKVLCHLPGEKLVEKNKITLRLLIWYLDSLILKRDVSNILQVAMKRPFLCLSKEFHESTEWRSIITSLVLSPIMFVEARALLHRWFLVTGLASVLELLVQLVSVTLDVLSRPMFWDLSAELGGKLPFSNAYFPYNHQLLRNLAGPLSYDNLLQLVHETSESVPSDMTQLYPSIKPPILKVATVDHKSIWSLAINFPDWFYFASSLLFSDKSSHDSCHPACIVGAFKIGTTHYKEVPSVAAARYIAWILSPVSKSHQDLLADCLIKISDSLAFKHSHDKETLFYKKKLKLCEEDHNSTRDYDHQTIAVWLSGFNNMYTRYCNETVDRSTSCETKPSGGLSLQKNVMFRRIPLGILLGCPHHLNEDGMELLLHYATTGRIFGSKETKTSGLKHVKWNSKGQKNLITWSDECSEKEVVAGACLVFSLIDIVESMSSSLFETEEAGMDFICRVKMQVSKYLIKCINRLIELKIDGKNGVVMDLCRRLEQWRHQGRVVLELQKDLDDVIHFLSQRFAFGVS</sequence>
<proteinExistence type="predicted"/>
<accession>A0AAW1YHY9</accession>
<protein>
    <submittedName>
        <fullName evidence="1">Uncharacterized protein</fullName>
    </submittedName>
</protein>
<gene>
    <name evidence="1" type="ORF">M0R45_003546</name>
</gene>
<dbReference type="PANTHER" id="PTHR48221">
    <property type="entry name" value="ACYL-COA SYNTHETASE FAMILY PROTEIN"/>
    <property type="match status" value="1"/>
</dbReference>
<dbReference type="Proteomes" id="UP001457282">
    <property type="component" value="Unassembled WGS sequence"/>
</dbReference>
<organism evidence="1 2">
    <name type="scientific">Rubus argutus</name>
    <name type="common">Southern blackberry</name>
    <dbReference type="NCBI Taxonomy" id="59490"/>
    <lineage>
        <taxon>Eukaryota</taxon>
        <taxon>Viridiplantae</taxon>
        <taxon>Streptophyta</taxon>
        <taxon>Embryophyta</taxon>
        <taxon>Tracheophyta</taxon>
        <taxon>Spermatophyta</taxon>
        <taxon>Magnoliopsida</taxon>
        <taxon>eudicotyledons</taxon>
        <taxon>Gunneridae</taxon>
        <taxon>Pentapetalae</taxon>
        <taxon>rosids</taxon>
        <taxon>fabids</taxon>
        <taxon>Rosales</taxon>
        <taxon>Rosaceae</taxon>
        <taxon>Rosoideae</taxon>
        <taxon>Rosoideae incertae sedis</taxon>
        <taxon>Rubus</taxon>
    </lineage>
</organism>
<dbReference type="EMBL" id="JBEDUW010000001">
    <property type="protein sequence ID" value="KAK9947951.1"/>
    <property type="molecule type" value="Genomic_DNA"/>
</dbReference>
<reference evidence="1 2" key="1">
    <citation type="journal article" date="2023" name="G3 (Bethesda)">
        <title>A chromosome-length genome assembly and annotation of blackberry (Rubus argutus, cv. 'Hillquist').</title>
        <authorList>
            <person name="Bruna T."/>
            <person name="Aryal R."/>
            <person name="Dudchenko O."/>
            <person name="Sargent D.J."/>
            <person name="Mead D."/>
            <person name="Buti M."/>
            <person name="Cavallini A."/>
            <person name="Hytonen T."/>
            <person name="Andres J."/>
            <person name="Pham M."/>
            <person name="Weisz D."/>
            <person name="Mascagni F."/>
            <person name="Usai G."/>
            <person name="Natali L."/>
            <person name="Bassil N."/>
            <person name="Fernandez G.E."/>
            <person name="Lomsadze A."/>
            <person name="Armour M."/>
            <person name="Olukolu B."/>
            <person name="Poorten T."/>
            <person name="Britton C."/>
            <person name="Davik J."/>
            <person name="Ashrafi H."/>
            <person name="Aiden E.L."/>
            <person name="Borodovsky M."/>
            <person name="Worthington M."/>
        </authorList>
    </citation>
    <scope>NUCLEOTIDE SEQUENCE [LARGE SCALE GENOMIC DNA]</scope>
    <source>
        <strain evidence="1">PI 553951</strain>
    </source>
</reference>
<evidence type="ECO:0000313" key="2">
    <source>
        <dbReference type="Proteomes" id="UP001457282"/>
    </source>
</evidence>
<name>A0AAW1YHY9_RUBAR</name>
<comment type="caution">
    <text evidence="1">The sequence shown here is derived from an EMBL/GenBank/DDBJ whole genome shotgun (WGS) entry which is preliminary data.</text>
</comment>
<keyword evidence="2" id="KW-1185">Reference proteome</keyword>
<dbReference type="AlphaFoldDB" id="A0AAW1YHY9"/>
<dbReference type="PANTHER" id="PTHR48221:SF2">
    <property type="entry name" value="ACYL-COA SYNTHETASE FAMILY PROTEIN"/>
    <property type="match status" value="1"/>
</dbReference>